<evidence type="ECO:0000256" key="1">
    <source>
        <dbReference type="SAM" id="MobiDB-lite"/>
    </source>
</evidence>
<reference evidence="2" key="1">
    <citation type="submission" date="2023-05" db="EMBL/GenBank/DDBJ databases">
        <title>Genome and transcriptome analyses reveal genes involved in the formation of fine ridges on petal epidermal cells in Hibiscus trionum.</title>
        <authorList>
            <person name="Koshimizu S."/>
            <person name="Masuda S."/>
            <person name="Ishii T."/>
            <person name="Shirasu K."/>
            <person name="Hoshino A."/>
            <person name="Arita M."/>
        </authorList>
    </citation>
    <scope>NUCLEOTIDE SEQUENCE</scope>
    <source>
        <strain evidence="2">Hamamatsu line</strain>
    </source>
</reference>
<comment type="caution">
    <text evidence="2">The sequence shown here is derived from an EMBL/GenBank/DDBJ whole genome shotgun (WGS) entry which is preliminary data.</text>
</comment>
<dbReference type="Proteomes" id="UP001165190">
    <property type="component" value="Unassembled WGS sequence"/>
</dbReference>
<evidence type="ECO:0000313" key="3">
    <source>
        <dbReference type="Proteomes" id="UP001165190"/>
    </source>
</evidence>
<accession>A0A9W7LFT7</accession>
<dbReference type="AlphaFoldDB" id="A0A9W7LFT7"/>
<protein>
    <submittedName>
        <fullName evidence="2">Uncharacterized protein</fullName>
    </submittedName>
</protein>
<organism evidence="2 3">
    <name type="scientific">Hibiscus trionum</name>
    <name type="common">Flower of an hour</name>
    <dbReference type="NCBI Taxonomy" id="183268"/>
    <lineage>
        <taxon>Eukaryota</taxon>
        <taxon>Viridiplantae</taxon>
        <taxon>Streptophyta</taxon>
        <taxon>Embryophyta</taxon>
        <taxon>Tracheophyta</taxon>
        <taxon>Spermatophyta</taxon>
        <taxon>Magnoliopsida</taxon>
        <taxon>eudicotyledons</taxon>
        <taxon>Gunneridae</taxon>
        <taxon>Pentapetalae</taxon>
        <taxon>rosids</taxon>
        <taxon>malvids</taxon>
        <taxon>Malvales</taxon>
        <taxon>Malvaceae</taxon>
        <taxon>Malvoideae</taxon>
        <taxon>Hibiscus</taxon>
    </lineage>
</organism>
<dbReference type="EMBL" id="BSYR01000001">
    <property type="protein sequence ID" value="GMI63438.1"/>
    <property type="molecule type" value="Genomic_DNA"/>
</dbReference>
<name>A0A9W7LFT7_HIBTR</name>
<feature type="region of interest" description="Disordered" evidence="1">
    <location>
        <begin position="16"/>
        <end position="67"/>
    </location>
</feature>
<keyword evidence="3" id="KW-1185">Reference proteome</keyword>
<evidence type="ECO:0000313" key="2">
    <source>
        <dbReference type="EMBL" id="GMI63438.1"/>
    </source>
</evidence>
<proteinExistence type="predicted"/>
<gene>
    <name evidence="2" type="ORF">HRI_000013100</name>
</gene>
<sequence length="67" mass="6896">MMLGVVNQMGMGSCVVDGGSESRSMSTVSRDDNMAVSSEDSSCPDESELELGLGLSLGHGGSKMHQS</sequence>